<feature type="transmembrane region" description="Helical" evidence="2">
    <location>
        <begin position="47"/>
        <end position="66"/>
    </location>
</feature>
<dbReference type="EMBL" id="JBAMIC010000001">
    <property type="protein sequence ID" value="KAK7115648.1"/>
    <property type="molecule type" value="Genomic_DNA"/>
</dbReference>
<feature type="transmembrane region" description="Helical" evidence="2">
    <location>
        <begin position="682"/>
        <end position="701"/>
    </location>
</feature>
<comment type="subcellular location">
    <subcellularLocation>
        <location evidence="2">Cell membrane</location>
        <topology evidence="2">Multi-pass membrane protein</topology>
    </subcellularLocation>
</comment>
<evidence type="ECO:0000313" key="5">
    <source>
        <dbReference type="Proteomes" id="UP001374579"/>
    </source>
</evidence>
<name>A0AAN9C2G2_9CAEN</name>
<dbReference type="CDD" id="cd17336">
    <property type="entry name" value="MFS_SLCO_OATP"/>
    <property type="match status" value="1"/>
</dbReference>
<reference evidence="4 5" key="1">
    <citation type="submission" date="2024-02" db="EMBL/GenBank/DDBJ databases">
        <title>Chromosome-scale genome assembly of the rough periwinkle Littorina saxatilis.</title>
        <authorList>
            <person name="De Jode A."/>
            <person name="Faria R."/>
            <person name="Formenti G."/>
            <person name="Sims Y."/>
            <person name="Smith T.P."/>
            <person name="Tracey A."/>
            <person name="Wood J.M.D."/>
            <person name="Zagrodzka Z.B."/>
            <person name="Johannesson K."/>
            <person name="Butlin R.K."/>
            <person name="Leder E.H."/>
        </authorList>
    </citation>
    <scope>NUCLEOTIDE SEQUENCE [LARGE SCALE GENOMIC DNA]</scope>
    <source>
        <strain evidence="4">Snail1</strain>
        <tissue evidence="4">Muscle</tissue>
    </source>
</reference>
<feature type="transmembrane region" description="Helical" evidence="2">
    <location>
        <begin position="487"/>
        <end position="506"/>
    </location>
</feature>
<keyword evidence="5" id="KW-1185">Reference proteome</keyword>
<feature type="transmembrane region" description="Helical" evidence="2">
    <location>
        <begin position="116"/>
        <end position="137"/>
    </location>
</feature>
<evidence type="ECO:0000313" key="4">
    <source>
        <dbReference type="EMBL" id="KAK7115648.1"/>
    </source>
</evidence>
<keyword evidence="2" id="KW-0812">Transmembrane</keyword>
<comment type="caution">
    <text evidence="4">The sequence shown here is derived from an EMBL/GenBank/DDBJ whole genome shotgun (WGS) entry which is preliminary data.</text>
</comment>
<feature type="transmembrane region" description="Helical" evidence="2">
    <location>
        <begin position="586"/>
        <end position="613"/>
    </location>
</feature>
<feature type="transmembrane region" description="Helical" evidence="2">
    <location>
        <begin position="453"/>
        <end position="475"/>
    </location>
</feature>
<proteinExistence type="inferred from homology"/>
<evidence type="ECO:0000256" key="2">
    <source>
        <dbReference type="RuleBase" id="RU362056"/>
    </source>
</evidence>
<feature type="region of interest" description="Disordered" evidence="3">
    <location>
        <begin position="301"/>
        <end position="348"/>
    </location>
</feature>
<keyword evidence="2" id="KW-1133">Transmembrane helix</keyword>
<dbReference type="InterPro" id="IPR036259">
    <property type="entry name" value="MFS_trans_sf"/>
</dbReference>
<organism evidence="4 5">
    <name type="scientific">Littorina saxatilis</name>
    <dbReference type="NCBI Taxonomy" id="31220"/>
    <lineage>
        <taxon>Eukaryota</taxon>
        <taxon>Metazoa</taxon>
        <taxon>Spiralia</taxon>
        <taxon>Lophotrochozoa</taxon>
        <taxon>Mollusca</taxon>
        <taxon>Gastropoda</taxon>
        <taxon>Caenogastropoda</taxon>
        <taxon>Littorinimorpha</taxon>
        <taxon>Littorinoidea</taxon>
        <taxon>Littorinidae</taxon>
        <taxon>Littorina</taxon>
    </lineage>
</organism>
<sequence>MAQAEPGEVKTDKRAEDERGKMEDTEKDERCGLGPCHPRGIQGYAKLILFTLTLSVSGMFTIMQGPLFVSQVTSIERQFEMNSTQIGALMSANDIGFLLLVLLISHFAKDTHAPRMMGAFSIVFAVAAILIALLNFAHPRSLPTNFQSSANNNLTSGQNDKYLCVPNLTNRTFDEGCNSENMPVGNVPLVVVFGLFLALQGVSKAMRSPLGVTYIDNNVSHRSQSGFHIGLLLTTILFGPPIGFAFGGAISQIYVDLSDTSMTTADPRWVSAWWIGFLVVGALVFLSSLPMLFFPRRMPGRRHGDNDDIDNDDAGQDEKAVGETPCILTGEDENPETAKSRDLSTTQTDGKDHMYPELHFDANPQPVKTVSEKEVNGDAPTLKSVTENDEKKLTLLEILRELPRSLLRLLKDPVYVILVFGLAAHIFAVVGYSSFLIKFVERQFGLPPHLSSYIFGLSNLVFSGFGTFIGGVLVTRGNLTRRGCLRWVVFAGTVSMVLSAVTMGLGCDSDPIVGLGHSEPFVLDDGLTTCECDVTQILPVCDGNQTFLSPCHAGCTRSVNTTHFADCSLAGAREAEVGFCSPGCYLLIPFIVVQVLSSAISSTTITPCYVTILRTMSEHDKTLGLGLLSFTMSLVGFMPGPIVYGAVIDQACLIWSSSCGKTGACALYDVTRLRHNYIGVEVGGKAVALLLLALALLVLMWQIRTDRTKDEEQVQEKYEEGDTESKRNKRPKVFEMMRF</sequence>
<evidence type="ECO:0000256" key="3">
    <source>
        <dbReference type="SAM" id="MobiDB-lite"/>
    </source>
</evidence>
<feature type="transmembrane region" description="Helical" evidence="2">
    <location>
        <begin position="86"/>
        <end position="104"/>
    </location>
</feature>
<feature type="transmembrane region" description="Helical" evidence="2">
    <location>
        <begin position="187"/>
        <end position="206"/>
    </location>
</feature>
<dbReference type="Proteomes" id="UP001374579">
    <property type="component" value="Unassembled WGS sequence"/>
</dbReference>
<dbReference type="PANTHER" id="PTHR11388:SF157">
    <property type="entry name" value="SOLUTE CARRIER ORGANIC ANION TRANSPORTER FAMILY MEMBER 2A1-LIKE"/>
    <property type="match status" value="1"/>
</dbReference>
<gene>
    <name evidence="4" type="ORF">V1264_001480</name>
</gene>
<keyword evidence="1" id="KW-1015">Disulfide bond</keyword>
<dbReference type="Gene3D" id="1.20.1250.20">
    <property type="entry name" value="MFS general substrate transporter like domains"/>
    <property type="match status" value="1"/>
</dbReference>
<dbReference type="NCBIfam" id="TIGR00805">
    <property type="entry name" value="oat"/>
    <property type="match status" value="1"/>
</dbReference>
<protein>
    <recommendedName>
        <fullName evidence="2">Solute carrier organic anion transporter family member</fullName>
    </recommendedName>
</protein>
<feature type="transmembrane region" description="Helical" evidence="2">
    <location>
        <begin position="414"/>
        <end position="433"/>
    </location>
</feature>
<keyword evidence="2" id="KW-0813">Transport</keyword>
<dbReference type="PANTHER" id="PTHR11388">
    <property type="entry name" value="ORGANIC ANION TRANSPORTER"/>
    <property type="match status" value="1"/>
</dbReference>
<dbReference type="AlphaFoldDB" id="A0AAN9C2G2"/>
<dbReference type="Pfam" id="PF03137">
    <property type="entry name" value="OATP"/>
    <property type="match status" value="1"/>
</dbReference>
<comment type="similarity">
    <text evidence="2">Belongs to the organo anion transporter (TC 2.A.60) family.</text>
</comment>
<feature type="transmembrane region" description="Helical" evidence="2">
    <location>
        <begin position="227"/>
        <end position="251"/>
    </location>
</feature>
<evidence type="ECO:0000256" key="1">
    <source>
        <dbReference type="ARBA" id="ARBA00023157"/>
    </source>
</evidence>
<dbReference type="GO" id="GO:0016323">
    <property type="term" value="C:basolateral plasma membrane"/>
    <property type="evidence" value="ECO:0007669"/>
    <property type="project" value="TreeGrafter"/>
</dbReference>
<feature type="region of interest" description="Disordered" evidence="3">
    <location>
        <begin position="711"/>
        <end position="732"/>
    </location>
</feature>
<keyword evidence="2" id="KW-0406">Ion transport</keyword>
<feature type="region of interest" description="Disordered" evidence="3">
    <location>
        <begin position="1"/>
        <end position="34"/>
    </location>
</feature>
<feature type="compositionally biased region" description="Basic and acidic residues" evidence="3">
    <location>
        <begin position="7"/>
        <end position="31"/>
    </location>
</feature>
<dbReference type="InterPro" id="IPR004156">
    <property type="entry name" value="OATP"/>
</dbReference>
<accession>A0AAN9C2G2</accession>
<feature type="transmembrane region" description="Helical" evidence="2">
    <location>
        <begin position="271"/>
        <end position="294"/>
    </location>
</feature>
<keyword evidence="2" id="KW-0472">Membrane</keyword>
<dbReference type="SUPFAM" id="SSF103473">
    <property type="entry name" value="MFS general substrate transporter"/>
    <property type="match status" value="1"/>
</dbReference>
<dbReference type="GO" id="GO:0043252">
    <property type="term" value="P:sodium-independent organic anion transport"/>
    <property type="evidence" value="ECO:0007669"/>
    <property type="project" value="TreeGrafter"/>
</dbReference>
<dbReference type="GO" id="GO:0006811">
    <property type="term" value="P:monoatomic ion transport"/>
    <property type="evidence" value="ECO:0007669"/>
    <property type="project" value="UniProtKB-KW"/>
</dbReference>
<dbReference type="GO" id="GO:0015347">
    <property type="term" value="F:sodium-independent organic anion transmembrane transporter activity"/>
    <property type="evidence" value="ECO:0007669"/>
    <property type="project" value="TreeGrafter"/>
</dbReference>
<feature type="transmembrane region" description="Helical" evidence="2">
    <location>
        <begin position="625"/>
        <end position="647"/>
    </location>
</feature>